<dbReference type="EMBL" id="WHOC01000128">
    <property type="protein sequence ID" value="NOU88652.1"/>
    <property type="molecule type" value="Genomic_DNA"/>
</dbReference>
<dbReference type="RefSeq" id="WP_171691645.1">
    <property type="nucleotide sequence ID" value="NZ_WHOC01000128.1"/>
</dbReference>
<evidence type="ECO:0000313" key="2">
    <source>
        <dbReference type="Proteomes" id="UP000658690"/>
    </source>
</evidence>
<gene>
    <name evidence="1" type="ORF">GC102_23275</name>
</gene>
<sequence>MSPKDRRQREWEVRVSDFKSSGPKMTHWCSANHVELEQMKYWTRKLKMVSAVATISSSQTFVPLTAIEPASCTATSSLVVQVGIASIELQPGFDPQLLREAVEALSRSC</sequence>
<name>A0ABX1Z5J1_9BACL</name>
<accession>A0ABX1Z5J1</accession>
<proteinExistence type="predicted"/>
<dbReference type="Proteomes" id="UP000658690">
    <property type="component" value="Unassembled WGS sequence"/>
</dbReference>
<evidence type="ECO:0000313" key="1">
    <source>
        <dbReference type="EMBL" id="NOU88652.1"/>
    </source>
</evidence>
<dbReference type="NCBIfam" id="NF047593">
    <property type="entry name" value="IS66_ISAeme5_TnpA"/>
    <property type="match status" value="1"/>
</dbReference>
<protein>
    <submittedName>
        <fullName evidence="1">IS66 family insertion sequence element accessory protein TnpB</fullName>
    </submittedName>
</protein>
<comment type="caution">
    <text evidence="1">The sequence shown here is derived from an EMBL/GenBank/DDBJ whole genome shotgun (WGS) entry which is preliminary data.</text>
</comment>
<keyword evidence="2" id="KW-1185">Reference proteome</keyword>
<reference evidence="1 2" key="1">
    <citation type="submission" date="2019-10" db="EMBL/GenBank/DDBJ databases">
        <title>Description of Paenibacillus choica sp. nov.</title>
        <authorList>
            <person name="Carlier A."/>
            <person name="Qi S."/>
        </authorList>
    </citation>
    <scope>NUCLEOTIDE SEQUENCE [LARGE SCALE GENOMIC DNA]</scope>
    <source>
        <strain evidence="1 2">LMG 31460</strain>
    </source>
</reference>
<organism evidence="1 2">
    <name type="scientific">Paenibacillus germinis</name>
    <dbReference type="NCBI Taxonomy" id="2654979"/>
    <lineage>
        <taxon>Bacteria</taxon>
        <taxon>Bacillati</taxon>
        <taxon>Bacillota</taxon>
        <taxon>Bacilli</taxon>
        <taxon>Bacillales</taxon>
        <taxon>Paenibacillaceae</taxon>
        <taxon>Paenibacillus</taxon>
    </lineage>
</organism>